<evidence type="ECO:0008006" key="3">
    <source>
        <dbReference type="Google" id="ProtNLM"/>
    </source>
</evidence>
<dbReference type="InterPro" id="IPR025586">
    <property type="entry name" value="PcfJ"/>
</dbReference>
<evidence type="ECO:0000313" key="2">
    <source>
        <dbReference type="Proteomes" id="UP000033618"/>
    </source>
</evidence>
<keyword evidence="2" id="KW-1185">Reference proteome</keyword>
<proteinExistence type="predicted"/>
<reference evidence="1 2" key="1">
    <citation type="submission" date="2015-03" db="EMBL/GenBank/DDBJ databases">
        <title>Draft Genome Sequence of Burkholderia andropogonis type strain ICMP2807, isolated from Sorghum bicolor.</title>
        <authorList>
            <person name="Lopes-Santos L."/>
            <person name="Castro D.B."/>
            <person name="Ottoboni L.M."/>
            <person name="Park D."/>
            <person name="Weirc B.S."/>
            <person name="Destefano S.A."/>
        </authorList>
    </citation>
    <scope>NUCLEOTIDE SEQUENCE [LARGE SCALE GENOMIC DNA]</scope>
    <source>
        <strain evidence="1 2">ICMP2807</strain>
    </source>
</reference>
<dbReference type="RefSeq" id="WP_046154501.1">
    <property type="nucleotide sequence ID" value="NZ_CADFGU010000026.1"/>
</dbReference>
<sequence length="563" mass="63279">MSLENVKSLVSAIAGSVTLRWRFHRVQLGKTAQVATAPKKRRVGTPLSDAIYQVAHEWAYSRFITKMAVIERDADHVTLELCHTWRITRTQPVAEPDSAQTPVWTFTRWNPLEGSWEDVEASHIPALPLFQRGRSGLAKNLIGQACAHYTACAVTSLRAEFVRLGYSDENINDGSCLARDILCEDRVRHKERYEPLAVAGGIVGAAIWQLLDRPSVSHAFRIHPMGELRVQEYLVVERHRAAIDKIHREHPNAMPILRGIDARHWGDANLFAYYRWADIRATPLIGHRQITSKLAWKAFIAAPATAHSAWMRATLQEHFGLPFDLLYEVLGRCRRPAKATWICKVILAWRTRTEWLYTTTSQTDYTSLAHLCDAFFAHAATLSRKPDATVASQLDPSEMANILDWWANDGRERALPDAQSTWASIARQVMRWERAKREGDPNKRWQSALGQTTIDDVLVVPLISEQELVKEGNEMHHCVGTYARVCMTHGHRIFSLRAGAEQSTLRIMPHGDEWRVGENLAQCNEPPAPELLAVGRKVAAAYALASAPALAAAEPTRSELCDA</sequence>
<protein>
    <recommendedName>
        <fullName evidence="3">PcfJ-like protein</fullName>
    </recommendedName>
</protein>
<name>A0A0F5JSX4_9BURK</name>
<dbReference type="AlphaFoldDB" id="A0A0F5JSX4"/>
<accession>A0A0F5JSX4</accession>
<dbReference type="PATRIC" id="fig|28092.6.peg.6167"/>
<dbReference type="OrthoDB" id="8866982at2"/>
<dbReference type="Proteomes" id="UP000033618">
    <property type="component" value="Unassembled WGS sequence"/>
</dbReference>
<dbReference type="EMBL" id="LAQU01000109">
    <property type="protein sequence ID" value="KKB60951.1"/>
    <property type="molecule type" value="Genomic_DNA"/>
</dbReference>
<comment type="caution">
    <text evidence="1">The sequence shown here is derived from an EMBL/GenBank/DDBJ whole genome shotgun (WGS) entry which is preliminary data.</text>
</comment>
<gene>
    <name evidence="1" type="ORF">WM40_26145</name>
</gene>
<dbReference type="Pfam" id="PF14284">
    <property type="entry name" value="PcfJ"/>
    <property type="match status" value="1"/>
</dbReference>
<organism evidence="1 2">
    <name type="scientific">Robbsia andropogonis</name>
    <dbReference type="NCBI Taxonomy" id="28092"/>
    <lineage>
        <taxon>Bacteria</taxon>
        <taxon>Pseudomonadati</taxon>
        <taxon>Pseudomonadota</taxon>
        <taxon>Betaproteobacteria</taxon>
        <taxon>Burkholderiales</taxon>
        <taxon>Burkholderiaceae</taxon>
        <taxon>Robbsia</taxon>
    </lineage>
</organism>
<evidence type="ECO:0000313" key="1">
    <source>
        <dbReference type="EMBL" id="KKB60951.1"/>
    </source>
</evidence>